<evidence type="ECO:0000256" key="1">
    <source>
        <dbReference type="SAM" id="MobiDB-lite"/>
    </source>
</evidence>
<proteinExistence type="predicted"/>
<feature type="compositionally biased region" description="Low complexity" evidence="1">
    <location>
        <begin position="31"/>
        <end position="44"/>
    </location>
</feature>
<evidence type="ECO:0000313" key="3">
    <source>
        <dbReference type="Proteomes" id="UP000799118"/>
    </source>
</evidence>
<accession>A0A6A4GK41</accession>
<dbReference type="Proteomes" id="UP000799118">
    <property type="component" value="Unassembled WGS sequence"/>
</dbReference>
<feature type="region of interest" description="Disordered" evidence="1">
    <location>
        <begin position="180"/>
        <end position="200"/>
    </location>
</feature>
<sequence length="323" mass="35900">MCDGTGAEDDPRSVDDADGMGESWVERKTLQPSNQPSQPSSISQTERNENESKTTKVLHILSTSILLRYIGVWHRPPGRIRPMHLYWGFWTQMLRTSFWACSDESVTLAKEERRKGTFWDPWRKSDSTMPPTGGGSKFNESIQVVLECMVFFLVQRESPNWILKGPQSVAAASSISASSTSLPASTKSSNRKAVAAPASLQGRAGTKNGIEDVLAKAFGGDLRGLQNLRSENLRSKNGGEMWDWSRPTSAPTFEQVLSRLLDPLGILYIRLRRSVPLWNGDVHCKGKGSNEIRDHFGASISLEISQPTTPNSPSFFPPPRLRR</sequence>
<organism evidence="2 3">
    <name type="scientific">Gymnopus androsaceus JB14</name>
    <dbReference type="NCBI Taxonomy" id="1447944"/>
    <lineage>
        <taxon>Eukaryota</taxon>
        <taxon>Fungi</taxon>
        <taxon>Dikarya</taxon>
        <taxon>Basidiomycota</taxon>
        <taxon>Agaricomycotina</taxon>
        <taxon>Agaricomycetes</taxon>
        <taxon>Agaricomycetidae</taxon>
        <taxon>Agaricales</taxon>
        <taxon>Marasmiineae</taxon>
        <taxon>Omphalotaceae</taxon>
        <taxon>Gymnopus</taxon>
    </lineage>
</organism>
<protein>
    <submittedName>
        <fullName evidence="2">Uncharacterized protein</fullName>
    </submittedName>
</protein>
<keyword evidence="3" id="KW-1185">Reference proteome</keyword>
<dbReference type="EMBL" id="ML769935">
    <property type="protein sequence ID" value="KAE9385898.1"/>
    <property type="molecule type" value="Genomic_DNA"/>
</dbReference>
<evidence type="ECO:0000313" key="2">
    <source>
        <dbReference type="EMBL" id="KAE9385898.1"/>
    </source>
</evidence>
<feature type="region of interest" description="Disordered" evidence="1">
    <location>
        <begin position="301"/>
        <end position="323"/>
    </location>
</feature>
<feature type="region of interest" description="Disordered" evidence="1">
    <location>
        <begin position="1"/>
        <end position="54"/>
    </location>
</feature>
<name>A0A6A4GK41_9AGAR</name>
<reference evidence="2" key="1">
    <citation type="journal article" date="2019" name="Environ. Microbiol.">
        <title>Fungal ecological strategies reflected in gene transcription - a case study of two litter decomposers.</title>
        <authorList>
            <person name="Barbi F."/>
            <person name="Kohler A."/>
            <person name="Barry K."/>
            <person name="Baskaran P."/>
            <person name="Daum C."/>
            <person name="Fauchery L."/>
            <person name="Ihrmark K."/>
            <person name="Kuo A."/>
            <person name="LaButti K."/>
            <person name="Lipzen A."/>
            <person name="Morin E."/>
            <person name="Grigoriev I.V."/>
            <person name="Henrissat B."/>
            <person name="Lindahl B."/>
            <person name="Martin F."/>
        </authorList>
    </citation>
    <scope>NUCLEOTIDE SEQUENCE</scope>
    <source>
        <strain evidence="2">JB14</strain>
    </source>
</reference>
<gene>
    <name evidence="2" type="ORF">BT96DRAFT_981916</name>
</gene>
<dbReference type="AlphaFoldDB" id="A0A6A4GK41"/>